<keyword evidence="1" id="KW-0472">Membrane</keyword>
<dbReference type="RefSeq" id="WP_285273800.1">
    <property type="nucleotide sequence ID" value="NZ_JASNVW010000003.1"/>
</dbReference>
<feature type="transmembrane region" description="Helical" evidence="1">
    <location>
        <begin position="231"/>
        <end position="248"/>
    </location>
</feature>
<feature type="transmembrane region" description="Helical" evidence="1">
    <location>
        <begin position="49"/>
        <end position="69"/>
    </location>
</feature>
<feature type="transmembrane region" description="Helical" evidence="1">
    <location>
        <begin position="12"/>
        <end position="29"/>
    </location>
</feature>
<dbReference type="EMBL" id="JASNVW010000003">
    <property type="protein sequence ID" value="MDK6028814.1"/>
    <property type="molecule type" value="Genomic_DNA"/>
</dbReference>
<keyword evidence="1" id="KW-0812">Transmembrane</keyword>
<evidence type="ECO:0000313" key="3">
    <source>
        <dbReference type="Proteomes" id="UP001529235"/>
    </source>
</evidence>
<accession>A0ABD4Z6G2</accession>
<organism evidence="2 3">
    <name type="scientific">Ignisphaera cupida</name>
    <dbReference type="NCBI Taxonomy" id="3050454"/>
    <lineage>
        <taxon>Archaea</taxon>
        <taxon>Thermoproteota</taxon>
        <taxon>Thermoprotei</taxon>
        <taxon>Desulfurococcales</taxon>
        <taxon>Desulfurococcaceae</taxon>
        <taxon>Ignisphaera</taxon>
    </lineage>
</organism>
<feature type="transmembrane region" description="Helical" evidence="1">
    <location>
        <begin position="81"/>
        <end position="98"/>
    </location>
</feature>
<proteinExistence type="predicted"/>
<evidence type="ECO:0000313" key="2">
    <source>
        <dbReference type="EMBL" id="MDK6028814.1"/>
    </source>
</evidence>
<evidence type="ECO:0008006" key="4">
    <source>
        <dbReference type="Google" id="ProtNLM"/>
    </source>
</evidence>
<reference evidence="2 3" key="1">
    <citation type="submission" date="2023-05" db="EMBL/GenBank/DDBJ databases">
        <title>A new hyperthermophilic archaea 'Ignisphaera cupida' sp. nov. and description of the family 'Ignisphaeraceae' fam. nov.</title>
        <authorList>
            <person name="Podosokorskaya O.A."/>
            <person name="Elcheninov A.G."/>
            <person name="Klukina A."/>
            <person name="Merkel A.Y."/>
        </authorList>
    </citation>
    <scope>NUCLEOTIDE SEQUENCE [LARGE SCALE GENOMIC DNA]</scope>
    <source>
        <strain evidence="2 3">4213-co</strain>
    </source>
</reference>
<feature type="transmembrane region" description="Helical" evidence="1">
    <location>
        <begin position="284"/>
        <end position="305"/>
    </location>
</feature>
<feature type="transmembrane region" description="Helical" evidence="1">
    <location>
        <begin position="162"/>
        <end position="185"/>
    </location>
</feature>
<feature type="transmembrane region" description="Helical" evidence="1">
    <location>
        <begin position="254"/>
        <end position="272"/>
    </location>
</feature>
<keyword evidence="1" id="KW-1133">Transmembrane helix</keyword>
<dbReference type="Proteomes" id="UP001529235">
    <property type="component" value="Unassembled WGS sequence"/>
</dbReference>
<feature type="transmembrane region" description="Helical" evidence="1">
    <location>
        <begin position="118"/>
        <end position="141"/>
    </location>
</feature>
<gene>
    <name evidence="2" type="ORF">QPL79_05505</name>
</gene>
<comment type="caution">
    <text evidence="2">The sequence shown here is derived from an EMBL/GenBank/DDBJ whole genome shotgun (WGS) entry which is preliminary data.</text>
</comment>
<sequence length="353" mass="38502">MIRAVLEVLPRIIAAMLLINIAGDVYALATKNIFLIMKQAPVETIALTISFALALVSLIIPTPIAYVFALVSYSIATRFRVSFLTPAALLSIGALAVVDHVKSFYRSGQERFVKIGKMGYLGIVLSLAVTMAIIVSAPLFATTYLKTLIQYLQTSVSKYGNTFLVAIASNPFFILSISLAIGVALYRIVTVLAEVIAFYVGGSRSAALMVLKSKRDVDIVMETPLTMVKSIVFSALFTPPIYSIVTLFPIDLNILRGVVASAIFIVIGYFMYRLERVVVIEPKTVLVLSTSMLIAIYIGGVAVSMEIYKNVLDALIKPSISTIMSRVANMYTSFYSDIILLFDELAKLFGVTP</sequence>
<dbReference type="AlphaFoldDB" id="A0ABD4Z6G2"/>
<evidence type="ECO:0000256" key="1">
    <source>
        <dbReference type="SAM" id="Phobius"/>
    </source>
</evidence>
<keyword evidence="3" id="KW-1185">Reference proteome</keyword>
<feature type="transmembrane region" description="Helical" evidence="1">
    <location>
        <begin position="191"/>
        <end position="211"/>
    </location>
</feature>
<protein>
    <recommendedName>
        <fullName evidence="4">ABC transporter permease</fullName>
    </recommendedName>
</protein>
<name>A0ABD4Z6G2_9CREN</name>